<sequence length="104" mass="11938">MSICARNKPGKLGRPPSAKEKREDKSLGFQSQSFVQGSRCSSNIRKIKHELNILQYFRLSPCRKLHGLLNGTESSNLDLIFNNLRKYILLNEIGNGDLWHHRFA</sequence>
<comment type="caution">
    <text evidence="2">The sequence shown here is derived from an EMBL/GenBank/DDBJ whole genome shotgun (WGS) entry which is preliminary data.</text>
</comment>
<accession>A0AAW2FRE8</accession>
<evidence type="ECO:0000313" key="2">
    <source>
        <dbReference type="EMBL" id="KAL0118551.1"/>
    </source>
</evidence>
<protein>
    <submittedName>
        <fullName evidence="2">Uncharacterized protein</fullName>
    </submittedName>
</protein>
<dbReference type="AlphaFoldDB" id="A0AAW2FRE8"/>
<proteinExistence type="predicted"/>
<gene>
    <name evidence="2" type="ORF">PUN28_009309</name>
</gene>
<reference evidence="2 3" key="1">
    <citation type="submission" date="2023-03" db="EMBL/GenBank/DDBJ databases">
        <title>High recombination rates correlate with genetic variation in Cardiocondyla obscurior ants.</title>
        <authorList>
            <person name="Errbii M."/>
        </authorList>
    </citation>
    <scope>NUCLEOTIDE SEQUENCE [LARGE SCALE GENOMIC DNA]</scope>
    <source>
        <strain evidence="2">Alpha-2009</strain>
        <tissue evidence="2">Whole body</tissue>
    </source>
</reference>
<evidence type="ECO:0000256" key="1">
    <source>
        <dbReference type="SAM" id="MobiDB-lite"/>
    </source>
</evidence>
<evidence type="ECO:0000313" key="3">
    <source>
        <dbReference type="Proteomes" id="UP001430953"/>
    </source>
</evidence>
<dbReference type="Proteomes" id="UP001430953">
    <property type="component" value="Unassembled WGS sequence"/>
</dbReference>
<dbReference type="EMBL" id="JADYXP020000008">
    <property type="protein sequence ID" value="KAL0118551.1"/>
    <property type="molecule type" value="Genomic_DNA"/>
</dbReference>
<feature type="compositionally biased region" description="Basic and acidic residues" evidence="1">
    <location>
        <begin position="17"/>
        <end position="26"/>
    </location>
</feature>
<name>A0AAW2FRE8_9HYME</name>
<organism evidence="2 3">
    <name type="scientific">Cardiocondyla obscurior</name>
    <dbReference type="NCBI Taxonomy" id="286306"/>
    <lineage>
        <taxon>Eukaryota</taxon>
        <taxon>Metazoa</taxon>
        <taxon>Ecdysozoa</taxon>
        <taxon>Arthropoda</taxon>
        <taxon>Hexapoda</taxon>
        <taxon>Insecta</taxon>
        <taxon>Pterygota</taxon>
        <taxon>Neoptera</taxon>
        <taxon>Endopterygota</taxon>
        <taxon>Hymenoptera</taxon>
        <taxon>Apocrita</taxon>
        <taxon>Aculeata</taxon>
        <taxon>Formicoidea</taxon>
        <taxon>Formicidae</taxon>
        <taxon>Myrmicinae</taxon>
        <taxon>Cardiocondyla</taxon>
    </lineage>
</organism>
<feature type="region of interest" description="Disordered" evidence="1">
    <location>
        <begin position="1"/>
        <end position="30"/>
    </location>
</feature>
<keyword evidence="3" id="KW-1185">Reference proteome</keyword>